<dbReference type="PhylomeDB" id="E9H6C6"/>
<gene>
    <name evidence="1" type="ORF">DAPPUDRAFT_254132</name>
</gene>
<evidence type="ECO:0000313" key="1">
    <source>
        <dbReference type="EMBL" id="EFX72634.1"/>
    </source>
</evidence>
<reference evidence="1 2" key="1">
    <citation type="journal article" date="2011" name="Science">
        <title>The ecoresponsive genome of Daphnia pulex.</title>
        <authorList>
            <person name="Colbourne J.K."/>
            <person name="Pfrender M.E."/>
            <person name="Gilbert D."/>
            <person name="Thomas W.K."/>
            <person name="Tucker A."/>
            <person name="Oakley T.H."/>
            <person name="Tokishita S."/>
            <person name="Aerts A."/>
            <person name="Arnold G.J."/>
            <person name="Basu M.K."/>
            <person name="Bauer D.J."/>
            <person name="Caceres C.E."/>
            <person name="Carmel L."/>
            <person name="Casola C."/>
            <person name="Choi J.H."/>
            <person name="Detter J.C."/>
            <person name="Dong Q."/>
            <person name="Dusheyko S."/>
            <person name="Eads B.D."/>
            <person name="Frohlich T."/>
            <person name="Geiler-Samerotte K.A."/>
            <person name="Gerlach D."/>
            <person name="Hatcher P."/>
            <person name="Jogdeo S."/>
            <person name="Krijgsveld J."/>
            <person name="Kriventseva E.V."/>
            <person name="Kultz D."/>
            <person name="Laforsch C."/>
            <person name="Lindquist E."/>
            <person name="Lopez J."/>
            <person name="Manak J.R."/>
            <person name="Muller J."/>
            <person name="Pangilinan J."/>
            <person name="Patwardhan R.P."/>
            <person name="Pitluck S."/>
            <person name="Pritham E.J."/>
            <person name="Rechtsteiner A."/>
            <person name="Rho M."/>
            <person name="Rogozin I.B."/>
            <person name="Sakarya O."/>
            <person name="Salamov A."/>
            <person name="Schaack S."/>
            <person name="Shapiro H."/>
            <person name="Shiga Y."/>
            <person name="Skalitzky C."/>
            <person name="Smith Z."/>
            <person name="Souvorov A."/>
            <person name="Sung W."/>
            <person name="Tang Z."/>
            <person name="Tsuchiya D."/>
            <person name="Tu H."/>
            <person name="Vos H."/>
            <person name="Wang M."/>
            <person name="Wolf Y.I."/>
            <person name="Yamagata H."/>
            <person name="Yamada T."/>
            <person name="Ye Y."/>
            <person name="Shaw J.R."/>
            <person name="Andrews J."/>
            <person name="Crease T.J."/>
            <person name="Tang H."/>
            <person name="Lucas S.M."/>
            <person name="Robertson H.M."/>
            <person name="Bork P."/>
            <person name="Koonin E.V."/>
            <person name="Zdobnov E.M."/>
            <person name="Grigoriev I.V."/>
            <person name="Lynch M."/>
            <person name="Boore J.L."/>
        </authorList>
    </citation>
    <scope>NUCLEOTIDE SEQUENCE [LARGE SCALE GENOMIC DNA]</scope>
</reference>
<evidence type="ECO:0000313" key="2">
    <source>
        <dbReference type="Proteomes" id="UP000000305"/>
    </source>
</evidence>
<protein>
    <submittedName>
        <fullName evidence="1">Uncharacterized protein</fullName>
    </submittedName>
</protein>
<name>E9H6C6_DAPPU</name>
<dbReference type="InParanoid" id="E9H6C6"/>
<sequence length="200" mass="22385">MAVPSPTTSALLPQVVNENLFQSLSGALKDPNEHVTLFRHIDGGNIGRVLPKYLSQWTTEKIETDHVVAVVGWDANTDLAVASGLEIYSILVVIESMLSLKHDQTSDRLAEENNTGNETWMNNRVHCHQVHSSSYYQYAIGLDRSLVYRCLLGMTDTKAPRRRLYYTTTTFAPTGYYTEAHNYYTTKAAEYYTAANAAPS</sequence>
<dbReference type="EMBL" id="GL732597">
    <property type="protein sequence ID" value="EFX72634.1"/>
    <property type="molecule type" value="Genomic_DNA"/>
</dbReference>
<dbReference type="OrthoDB" id="6029at2759"/>
<proteinExistence type="predicted"/>
<dbReference type="AlphaFoldDB" id="E9H6C6"/>
<dbReference type="Proteomes" id="UP000000305">
    <property type="component" value="Unassembled WGS sequence"/>
</dbReference>
<dbReference type="HOGENOM" id="CLU_1367479_0_0_1"/>
<keyword evidence="2" id="KW-1185">Reference proteome</keyword>
<accession>E9H6C6</accession>
<dbReference type="KEGG" id="dpx:DAPPUDRAFT_254132"/>
<organism evidence="1 2">
    <name type="scientific">Daphnia pulex</name>
    <name type="common">Water flea</name>
    <dbReference type="NCBI Taxonomy" id="6669"/>
    <lineage>
        <taxon>Eukaryota</taxon>
        <taxon>Metazoa</taxon>
        <taxon>Ecdysozoa</taxon>
        <taxon>Arthropoda</taxon>
        <taxon>Crustacea</taxon>
        <taxon>Branchiopoda</taxon>
        <taxon>Diplostraca</taxon>
        <taxon>Cladocera</taxon>
        <taxon>Anomopoda</taxon>
        <taxon>Daphniidae</taxon>
        <taxon>Daphnia</taxon>
    </lineage>
</organism>